<evidence type="ECO:0000256" key="7">
    <source>
        <dbReference type="RuleBase" id="RU000320"/>
    </source>
</evidence>
<dbReference type="GO" id="GO:0005886">
    <property type="term" value="C:plasma membrane"/>
    <property type="evidence" value="ECO:0007669"/>
    <property type="project" value="UniProtKB-SubCell"/>
</dbReference>
<dbReference type="PANTHER" id="PTHR42703">
    <property type="entry name" value="NADH DEHYDROGENASE"/>
    <property type="match status" value="1"/>
</dbReference>
<feature type="transmembrane region" description="Helical" evidence="8">
    <location>
        <begin position="330"/>
        <end position="348"/>
    </location>
</feature>
<name>A0A328C4V0_9DELT</name>
<feature type="transmembrane region" description="Helical" evidence="8">
    <location>
        <begin position="6"/>
        <end position="25"/>
    </location>
</feature>
<dbReference type="GO" id="GO:0008137">
    <property type="term" value="F:NADH dehydrogenase (ubiquinone) activity"/>
    <property type="evidence" value="ECO:0007669"/>
    <property type="project" value="InterPro"/>
</dbReference>
<feature type="transmembrane region" description="Helical" evidence="8">
    <location>
        <begin position="237"/>
        <end position="257"/>
    </location>
</feature>
<feature type="transmembrane region" description="Helical" evidence="8">
    <location>
        <begin position="69"/>
        <end position="94"/>
    </location>
</feature>
<keyword evidence="3" id="KW-1003">Cell membrane</keyword>
<dbReference type="AlphaFoldDB" id="A0A328C4V0"/>
<dbReference type="EMBL" id="QHKO01000008">
    <property type="protein sequence ID" value="RAL20781.1"/>
    <property type="molecule type" value="Genomic_DNA"/>
</dbReference>
<proteinExistence type="inferred from homology"/>
<dbReference type="InterPro" id="IPR001750">
    <property type="entry name" value="ND/Mrp_TM"/>
</dbReference>
<evidence type="ECO:0000256" key="3">
    <source>
        <dbReference type="ARBA" id="ARBA00022475"/>
    </source>
</evidence>
<feature type="transmembrane region" description="Helical" evidence="8">
    <location>
        <begin position="373"/>
        <end position="391"/>
    </location>
</feature>
<keyword evidence="6 8" id="KW-0472">Membrane</keyword>
<evidence type="ECO:0000256" key="6">
    <source>
        <dbReference type="ARBA" id="ARBA00023136"/>
    </source>
</evidence>
<comment type="subcellular location">
    <subcellularLocation>
        <location evidence="1">Cell membrane</location>
        <topology evidence="1">Multi-pass membrane protein</topology>
    </subcellularLocation>
    <subcellularLocation>
        <location evidence="7">Membrane</location>
        <topology evidence="7">Multi-pass membrane protein</topology>
    </subcellularLocation>
</comment>
<dbReference type="OrthoDB" id="9805769at2"/>
<feature type="transmembrane region" description="Helical" evidence="8">
    <location>
        <begin position="131"/>
        <end position="149"/>
    </location>
</feature>
<dbReference type="GO" id="GO:0042773">
    <property type="term" value="P:ATP synthesis coupled electron transport"/>
    <property type="evidence" value="ECO:0007669"/>
    <property type="project" value="InterPro"/>
</dbReference>
<dbReference type="PRINTS" id="PR01437">
    <property type="entry name" value="NUOXDRDTASE4"/>
</dbReference>
<organism evidence="10 11">
    <name type="scientific">Lujinxingia litoralis</name>
    <dbReference type="NCBI Taxonomy" id="2211119"/>
    <lineage>
        <taxon>Bacteria</taxon>
        <taxon>Deltaproteobacteria</taxon>
        <taxon>Bradymonadales</taxon>
        <taxon>Lujinxingiaceae</taxon>
        <taxon>Lujinxingia</taxon>
    </lineage>
</organism>
<dbReference type="InterPro" id="IPR050586">
    <property type="entry name" value="CPA3_Na-H_Antiporter_D"/>
</dbReference>
<dbReference type="NCBIfam" id="NF009309">
    <property type="entry name" value="PRK12666.1"/>
    <property type="match status" value="1"/>
</dbReference>
<dbReference type="Pfam" id="PF00361">
    <property type="entry name" value="Proton_antipo_M"/>
    <property type="match status" value="1"/>
</dbReference>
<reference evidence="10 11" key="1">
    <citation type="submission" date="2018-05" db="EMBL/GenBank/DDBJ databases">
        <title>Lujinxingia marina gen. nov. sp. nov., a new facultative anaerobic member of the class Deltaproteobacteria, and proposal of Lujinxingaceae fam. nov.</title>
        <authorList>
            <person name="Li C.-M."/>
        </authorList>
    </citation>
    <scope>NUCLEOTIDE SEQUENCE [LARGE SCALE GENOMIC DNA]</scope>
    <source>
        <strain evidence="10 11">B210</strain>
    </source>
</reference>
<protein>
    <submittedName>
        <fullName evidence="10">Monovalent cation/H+ antiporter subunit D</fullName>
    </submittedName>
</protein>
<comment type="similarity">
    <text evidence="2">Belongs to the CPA3 antiporters (TC 2.A.63) subunit D family.</text>
</comment>
<evidence type="ECO:0000313" key="11">
    <source>
        <dbReference type="Proteomes" id="UP000249169"/>
    </source>
</evidence>
<feature type="transmembrane region" description="Helical" evidence="8">
    <location>
        <begin position="411"/>
        <end position="428"/>
    </location>
</feature>
<feature type="transmembrane region" description="Helical" evidence="8">
    <location>
        <begin position="204"/>
        <end position="230"/>
    </location>
</feature>
<feature type="transmembrane region" description="Helical" evidence="8">
    <location>
        <begin position="303"/>
        <end position="324"/>
    </location>
</feature>
<dbReference type="PANTHER" id="PTHR42703:SF1">
    <property type="entry name" value="NA(+)_H(+) ANTIPORTER SUBUNIT D1"/>
    <property type="match status" value="1"/>
</dbReference>
<feature type="transmembrane region" description="Helical" evidence="8">
    <location>
        <begin position="277"/>
        <end position="296"/>
    </location>
</feature>
<gene>
    <name evidence="10" type="ORF">DL240_15820</name>
</gene>
<feature type="transmembrane region" description="Helical" evidence="8">
    <location>
        <begin position="106"/>
        <end position="125"/>
    </location>
</feature>
<evidence type="ECO:0000256" key="8">
    <source>
        <dbReference type="SAM" id="Phobius"/>
    </source>
</evidence>
<comment type="caution">
    <text evidence="10">The sequence shown here is derived from an EMBL/GenBank/DDBJ whole genome shotgun (WGS) entry which is preliminary data.</text>
</comment>
<dbReference type="RefSeq" id="WP_111730873.1">
    <property type="nucleotide sequence ID" value="NZ_QHKO01000008.1"/>
</dbReference>
<accession>A0A328C4V0</accession>
<keyword evidence="4 7" id="KW-0812">Transmembrane</keyword>
<dbReference type="Proteomes" id="UP000249169">
    <property type="component" value="Unassembled WGS sequence"/>
</dbReference>
<feature type="transmembrane region" description="Helical" evidence="8">
    <location>
        <begin position="32"/>
        <end position="49"/>
    </location>
</feature>
<keyword evidence="11" id="KW-1185">Reference proteome</keyword>
<evidence type="ECO:0000259" key="9">
    <source>
        <dbReference type="Pfam" id="PF00361"/>
    </source>
</evidence>
<evidence type="ECO:0000256" key="1">
    <source>
        <dbReference type="ARBA" id="ARBA00004651"/>
    </source>
</evidence>
<evidence type="ECO:0000313" key="10">
    <source>
        <dbReference type="EMBL" id="RAL20781.1"/>
    </source>
</evidence>
<evidence type="ECO:0000256" key="5">
    <source>
        <dbReference type="ARBA" id="ARBA00022989"/>
    </source>
</evidence>
<evidence type="ECO:0000256" key="2">
    <source>
        <dbReference type="ARBA" id="ARBA00005346"/>
    </source>
</evidence>
<feature type="domain" description="NADH:quinone oxidoreductase/Mrp antiporter transmembrane" evidence="9">
    <location>
        <begin position="126"/>
        <end position="423"/>
    </location>
</feature>
<dbReference type="InterPro" id="IPR003918">
    <property type="entry name" value="NADH_UbQ_OxRdtase"/>
</dbReference>
<evidence type="ECO:0000256" key="4">
    <source>
        <dbReference type="ARBA" id="ARBA00022692"/>
    </source>
</evidence>
<keyword evidence="5 8" id="KW-1133">Transmembrane helix</keyword>
<feature type="transmembrane region" description="Helical" evidence="8">
    <location>
        <begin position="161"/>
        <end position="184"/>
    </location>
</feature>
<sequence length="520" mass="55720">MNNWIVIPIVLPLVTGLICALIPNSKIALQRTLALASSAFYVAFSFWMLSQTFSGEIFSYAMGNWSAPFGITVVVDRLAALMVTLTSVVAFLVLTYAVQGTDKRGPYFHFLYQFQVLGITGAFMTGDLFNLFVFFEILLLSSYNLLVYSGGKKRIKAGIHYVALNLVGSALFLIGVSTLYGVTGSLNMADMALSVAALGPEDQAILQAGGLILMVVFALKAALLPLYLWLPSVYGAATAPVAALFAILTKVGVYAILRTSTLIFGPEAGVGADLIEPYLFPLALMTLFFGMVGAMGSRRMRPMIGYLIISSLGSMLASIGLFSQESISGAVYYMVHSTLIMGLFFLLVERISLQRGPFTDEIRVGWKLSQPGLLGLLFFGAAVAAAGLPPLSGFLGKLLMLQAAITEPGGFWLWVVLLLTSLLGLVALSRVGTEVIWKGGEVPPAKQDQIERTSALQAAPLVAILAVLATYSALAGPITEFTDALAAQLLNPEQYIEAVMVDPVIFPDTGMSDEFLTKDH</sequence>